<dbReference type="InterPro" id="IPR014718">
    <property type="entry name" value="GH-type_carb-bd"/>
</dbReference>
<dbReference type="GO" id="GO:0047938">
    <property type="term" value="F:glucose-6-phosphate 1-epimerase activity"/>
    <property type="evidence" value="ECO:0007669"/>
    <property type="project" value="UniProtKB-UniRule"/>
</dbReference>
<dbReference type="EMBL" id="CP022272">
    <property type="protein sequence ID" value="ASJ96609.1"/>
    <property type="molecule type" value="Genomic_DNA"/>
</dbReference>
<reference evidence="7 8" key="1">
    <citation type="submission" date="2017-06" db="EMBL/GenBank/DDBJ databases">
        <title>Complete genome sequence of Shewanella marisflavi EP1 associated with anaerobic 2,4-dinitrotoluene reduction and salt tolerance.</title>
        <authorList>
            <person name="Huang J."/>
        </authorList>
    </citation>
    <scope>NUCLEOTIDE SEQUENCE [LARGE SCALE GENOMIC DNA]</scope>
    <source>
        <strain evidence="7 8">EP1</strain>
    </source>
</reference>
<dbReference type="GO" id="GO:0030246">
    <property type="term" value="F:carbohydrate binding"/>
    <property type="evidence" value="ECO:0007669"/>
    <property type="project" value="UniProtKB-UniRule"/>
</dbReference>
<feature type="binding site" evidence="6">
    <location>
        <position position="81"/>
    </location>
    <ligand>
        <name>substrate</name>
    </ligand>
</feature>
<accession>A0AAC9XNF7</accession>
<dbReference type="Gene3D" id="2.70.98.10">
    <property type="match status" value="1"/>
</dbReference>
<dbReference type="InterPro" id="IPR011013">
    <property type="entry name" value="Gal_mutarotase_sf_dom"/>
</dbReference>
<dbReference type="InterPro" id="IPR025532">
    <property type="entry name" value="G6P_1-epimerase"/>
</dbReference>
<feature type="active site" evidence="5">
    <location>
        <position position="255"/>
    </location>
</feature>
<dbReference type="GO" id="GO:0005975">
    <property type="term" value="P:carbohydrate metabolic process"/>
    <property type="evidence" value="ECO:0007669"/>
    <property type="project" value="InterPro"/>
</dbReference>
<feature type="active site" evidence="5">
    <location>
        <position position="155"/>
    </location>
</feature>
<evidence type="ECO:0000313" key="7">
    <source>
        <dbReference type="EMBL" id="ASJ96609.1"/>
    </source>
</evidence>
<keyword evidence="3 4" id="KW-0413">Isomerase</keyword>
<sequence>MGSVTIKKHPQGLEYVEVDTDLCQARIFMQGAQIERFQPKGQAPLLWVSSADDFQPGSGIRGGIPVCWPWFGMHENPQWPQHGFARTRLWQLDAVQMQDQTVELKFSLTVDDADKQYWPHQNRVELIFNLSDSLSVKLVNTNLGETPFSLTQALHTYFPIENIHQLKASGFSGANYIEFGEGPYTQDGDEVRFDRETDRVYSQLGDCQLLHTPNGTIEVRRENSHSAILWNPWIDKSKRLSRFNDKDYLTMVCLEAANVLDDKVTLAPGESHTLATHIRWQPSA</sequence>
<dbReference type="KEGG" id="smav:CFF01_08405"/>
<comment type="catalytic activity">
    <reaction evidence="1">
        <text>alpha-D-glucose 6-phosphate = beta-D-glucose 6-phosphate</text>
        <dbReference type="Rhea" id="RHEA:16249"/>
        <dbReference type="ChEBI" id="CHEBI:58225"/>
        <dbReference type="ChEBI" id="CHEBI:58247"/>
        <dbReference type="EC" id="5.1.3.15"/>
    </reaction>
</comment>
<evidence type="ECO:0000256" key="1">
    <source>
        <dbReference type="ARBA" id="ARBA00001096"/>
    </source>
</evidence>
<dbReference type="PANTHER" id="PTHR11122:SF13">
    <property type="entry name" value="GLUCOSE-6-PHOSPHATE 1-EPIMERASE"/>
    <property type="match status" value="1"/>
</dbReference>
<dbReference type="RefSeq" id="WP_088904500.1">
    <property type="nucleotide sequence ID" value="NZ_CP022272.1"/>
</dbReference>
<feature type="binding site" evidence="6">
    <location>
        <position position="86"/>
    </location>
    <ligand>
        <name>substrate</name>
    </ligand>
</feature>
<evidence type="ECO:0000256" key="3">
    <source>
        <dbReference type="ARBA" id="ARBA00023235"/>
    </source>
</evidence>
<dbReference type="Pfam" id="PF01263">
    <property type="entry name" value="Aldose_epim"/>
    <property type="match status" value="1"/>
</dbReference>
<comment type="similarity">
    <text evidence="2 4">Belongs to the glucose-6-phosphate 1-epimerase family.</text>
</comment>
<dbReference type="Proteomes" id="UP000198233">
    <property type="component" value="Chromosome"/>
</dbReference>
<protein>
    <recommendedName>
        <fullName evidence="4">Putative glucose-6-phosphate 1-epimerase</fullName>
        <ecNumber evidence="4">5.1.3.15</ecNumber>
    </recommendedName>
</protein>
<evidence type="ECO:0000256" key="6">
    <source>
        <dbReference type="PIRSR" id="PIRSR016020-2"/>
    </source>
</evidence>
<proteinExistence type="inferred from homology"/>
<evidence type="ECO:0000256" key="2">
    <source>
        <dbReference type="ARBA" id="ARBA00005866"/>
    </source>
</evidence>
<dbReference type="PANTHER" id="PTHR11122">
    <property type="entry name" value="APOSPORY-ASSOCIATED PROTEIN C-RELATED"/>
    <property type="match status" value="1"/>
</dbReference>
<dbReference type="SUPFAM" id="SSF74650">
    <property type="entry name" value="Galactose mutarotase-like"/>
    <property type="match status" value="1"/>
</dbReference>
<name>A0AAC9XNF7_9GAMM</name>
<organism evidence="7 8">
    <name type="scientific">Shewanella marisflavi</name>
    <dbReference type="NCBI Taxonomy" id="260364"/>
    <lineage>
        <taxon>Bacteria</taxon>
        <taxon>Pseudomonadati</taxon>
        <taxon>Pseudomonadota</taxon>
        <taxon>Gammaproteobacteria</taxon>
        <taxon>Alteromonadales</taxon>
        <taxon>Shewanellaceae</taxon>
        <taxon>Shewanella</taxon>
    </lineage>
</organism>
<evidence type="ECO:0000256" key="5">
    <source>
        <dbReference type="PIRSR" id="PIRSR016020-1"/>
    </source>
</evidence>
<dbReference type="AlphaFoldDB" id="A0AAC9XNF7"/>
<evidence type="ECO:0000256" key="4">
    <source>
        <dbReference type="PIRNR" id="PIRNR016020"/>
    </source>
</evidence>
<gene>
    <name evidence="7" type="ORF">CFF01_08405</name>
</gene>
<dbReference type="CDD" id="cd09020">
    <property type="entry name" value="D-hex-6-P-epi_like"/>
    <property type="match status" value="1"/>
</dbReference>
<dbReference type="InterPro" id="IPR008183">
    <property type="entry name" value="Aldose_1/G6P_1-epimerase"/>
</dbReference>
<dbReference type="PIRSF" id="PIRSF016020">
    <property type="entry name" value="PHexose_mutarotase"/>
    <property type="match status" value="1"/>
</dbReference>
<evidence type="ECO:0000313" key="8">
    <source>
        <dbReference type="Proteomes" id="UP000198233"/>
    </source>
</evidence>
<dbReference type="EC" id="5.1.3.15" evidence="4"/>
<feature type="binding site" evidence="6">
    <location>
        <position position="61"/>
    </location>
    <ligand>
        <name>substrate</name>
    </ligand>
</feature>